<dbReference type="EMBL" id="JAEHOC010000012">
    <property type="protein sequence ID" value="KAG2436915.1"/>
    <property type="molecule type" value="Genomic_DNA"/>
</dbReference>
<evidence type="ECO:0000256" key="2">
    <source>
        <dbReference type="SAM" id="MobiDB-lite"/>
    </source>
</evidence>
<feature type="coiled-coil region" evidence="1">
    <location>
        <begin position="8"/>
        <end position="49"/>
    </location>
</feature>
<dbReference type="InterPro" id="IPR011009">
    <property type="entry name" value="Kinase-like_dom_sf"/>
</dbReference>
<keyword evidence="4" id="KW-1185">Reference proteome</keyword>
<evidence type="ECO:0000256" key="1">
    <source>
        <dbReference type="SAM" id="Coils"/>
    </source>
</evidence>
<proteinExistence type="predicted"/>
<organism evidence="3 4">
    <name type="scientific">Chlamydomonas incerta</name>
    <dbReference type="NCBI Taxonomy" id="51695"/>
    <lineage>
        <taxon>Eukaryota</taxon>
        <taxon>Viridiplantae</taxon>
        <taxon>Chlorophyta</taxon>
        <taxon>core chlorophytes</taxon>
        <taxon>Chlorophyceae</taxon>
        <taxon>CS clade</taxon>
        <taxon>Chlamydomonadales</taxon>
        <taxon>Chlamydomonadaceae</taxon>
        <taxon>Chlamydomonas</taxon>
    </lineage>
</organism>
<feature type="compositionally biased region" description="Gly residues" evidence="2">
    <location>
        <begin position="827"/>
        <end position="836"/>
    </location>
</feature>
<dbReference type="OrthoDB" id="544778at2759"/>
<keyword evidence="1" id="KW-0175">Coiled coil</keyword>
<feature type="compositionally biased region" description="Low complexity" evidence="2">
    <location>
        <begin position="753"/>
        <end position="773"/>
    </location>
</feature>
<dbReference type="AlphaFoldDB" id="A0A835W2J5"/>
<name>A0A835W2J5_CHLIN</name>
<protein>
    <recommendedName>
        <fullName evidence="5">Aminoglycoside phosphotransferase domain-containing protein</fullName>
    </recommendedName>
</protein>
<feature type="coiled-coil region" evidence="1">
    <location>
        <begin position="81"/>
        <end position="118"/>
    </location>
</feature>
<feature type="compositionally biased region" description="Low complexity" evidence="2">
    <location>
        <begin position="795"/>
        <end position="805"/>
    </location>
</feature>
<accession>A0A835W2J5</accession>
<evidence type="ECO:0000313" key="4">
    <source>
        <dbReference type="Proteomes" id="UP000650467"/>
    </source>
</evidence>
<feature type="region of interest" description="Disordered" evidence="2">
    <location>
        <begin position="726"/>
        <end position="849"/>
    </location>
</feature>
<evidence type="ECO:0000313" key="3">
    <source>
        <dbReference type="EMBL" id="KAG2436915.1"/>
    </source>
</evidence>
<comment type="caution">
    <text evidence="3">The sequence shown here is derived from an EMBL/GenBank/DDBJ whole genome shotgun (WGS) entry which is preliminary data.</text>
</comment>
<reference evidence="3" key="1">
    <citation type="journal article" date="2020" name="bioRxiv">
        <title>Comparative genomics of Chlamydomonas.</title>
        <authorList>
            <person name="Craig R.J."/>
            <person name="Hasan A.R."/>
            <person name="Ness R.W."/>
            <person name="Keightley P.D."/>
        </authorList>
    </citation>
    <scope>NUCLEOTIDE SEQUENCE</scope>
    <source>
        <strain evidence="3">SAG 7.73</strain>
    </source>
</reference>
<feature type="compositionally biased region" description="Low complexity" evidence="2">
    <location>
        <begin position="726"/>
        <end position="745"/>
    </location>
</feature>
<gene>
    <name evidence="3" type="ORF">HXX76_006434</name>
</gene>
<dbReference type="Proteomes" id="UP000650467">
    <property type="component" value="Unassembled WGS sequence"/>
</dbReference>
<evidence type="ECO:0008006" key="5">
    <source>
        <dbReference type="Google" id="ProtNLM"/>
    </source>
</evidence>
<dbReference type="SUPFAM" id="SSF56112">
    <property type="entry name" value="Protein kinase-like (PK-like)"/>
    <property type="match status" value="1"/>
</dbReference>
<sequence length="884" mass="91653">MAKRVHGSADIQSEIDEVTKDINDVKAQVRKAEAAVAQATQDRNAARATLRKIAKKLKRSDLSEQERVDLVEEQQWCVADLATAEHDLERLSRKEEQLRKKKEQLRNAEEQLRDAAAAGLGVGSASGAGDQHAMRRWQALMSPSSADHAAMQEGPHPMVRNWRPASNFALPPELAFPAFGAFLDALSKPPTPGDLMAAQNLCKMGSTVFPTESDLVSAAHHYLAQHIGMCFEKASVRPDRGRAQTNGAILIRDSDEAAAMHRLVALMEVKNVGGSGDSSFQGACYYGLFWGTRPGSPYKQNTCCPALLLEVVGPTLRVSALYWARTVVIRPLTSMMNLLWMADNKAYMLSVAQVLAATKAAVTELAAFYRQPPPARPPAMPPGVDLLPYPLLQSNGRVRYSNAVPEPVGRFVYRADARRARRSNSSITSSGSTGAGSASNSRSERVVVRFARRYGADAHRAWAAAGLAPALYAVRPLAGGWLLFEMELLSKEAGWVNLAQLVVAAAGAAAAAAAAARGGASGGGATAAAGGGDGASWAAADGAIPAVAALERAVASVRAALDRAHAVQSARRGRGPGRAVVFAHGDVRPQNIMVRPQLGAGLGAGGGSGERGTADAGVGGGGEGCDVRFLDFEFAGAVGAARYPPFLNMDVVWPAGVEFDAPVLQEHDTALLSLSIEQLWLRAASRSGGAHQPQPPLWLQQWLPQWQGAGTAASAAAAAAAGAAAADGGSGIGARDSGSAPSASRRGSRRRGQQQQRGSPPASSTANAPAAARKPPEPAGQSSPATRSAPPGPPAVGDAGPAAAEGTGGRGRGRPRGRKGQQQQGGPAAGRGMGGGDRGHGGRGPKPPACFCVRATAAAAAPAVLARALARPLVARPLRAAVWL</sequence>